<evidence type="ECO:0000313" key="2">
    <source>
        <dbReference type="Proteomes" id="UP001595921"/>
    </source>
</evidence>
<dbReference type="AlphaFoldDB" id="A0ABD5PA42"/>
<dbReference type="EMBL" id="JBHSDS010000004">
    <property type="protein sequence ID" value="MFC4357759.1"/>
    <property type="molecule type" value="Genomic_DNA"/>
</dbReference>
<sequence length="275" mass="29994">MVASDFAQDLARTYNGSDSWERVEDYQRCFKYAAEHPQKGSYAVASALDLPRGTVRQWIERGSKPDPVHAVETADELGWLDVPSKDATGRALNLLVAGIYSGGSVSKSFVPTWTIDREPVELLLSTALEQAGSGAKRIDRMSDSRATELAPAEHASVLGRLLVTLGAPQGTKNESTVTDLPEYLESVERRVHVEFAKMYILNRATSLEGKDTLQLNESRTTLYKRELAEFLSMVAGEPVRATKNGVVVSAAAARALGFGRGDALREAIHEKRTSA</sequence>
<keyword evidence="2" id="KW-1185">Reference proteome</keyword>
<dbReference type="RefSeq" id="WP_267625394.1">
    <property type="nucleotide sequence ID" value="NZ_JAODIW010000013.1"/>
</dbReference>
<organism evidence="1 2">
    <name type="scientific">Halobium salinum</name>
    <dbReference type="NCBI Taxonomy" id="1364940"/>
    <lineage>
        <taxon>Archaea</taxon>
        <taxon>Methanobacteriati</taxon>
        <taxon>Methanobacteriota</taxon>
        <taxon>Stenosarchaea group</taxon>
        <taxon>Halobacteria</taxon>
        <taxon>Halobacteriales</taxon>
        <taxon>Haloferacaceae</taxon>
        <taxon>Halobium</taxon>
    </lineage>
</organism>
<name>A0ABD5PA42_9EURY</name>
<protein>
    <submittedName>
        <fullName evidence="1">Uncharacterized protein</fullName>
    </submittedName>
</protein>
<evidence type="ECO:0000313" key="1">
    <source>
        <dbReference type="EMBL" id="MFC4357759.1"/>
    </source>
</evidence>
<dbReference type="Proteomes" id="UP001595921">
    <property type="component" value="Unassembled WGS sequence"/>
</dbReference>
<comment type="caution">
    <text evidence="1">The sequence shown here is derived from an EMBL/GenBank/DDBJ whole genome shotgun (WGS) entry which is preliminary data.</text>
</comment>
<reference evidence="1 2" key="1">
    <citation type="journal article" date="2019" name="Int. J. Syst. Evol. Microbiol.">
        <title>The Global Catalogue of Microorganisms (GCM) 10K type strain sequencing project: providing services to taxonomists for standard genome sequencing and annotation.</title>
        <authorList>
            <consortium name="The Broad Institute Genomics Platform"/>
            <consortium name="The Broad Institute Genome Sequencing Center for Infectious Disease"/>
            <person name="Wu L."/>
            <person name="Ma J."/>
        </authorList>
    </citation>
    <scope>NUCLEOTIDE SEQUENCE [LARGE SCALE GENOMIC DNA]</scope>
    <source>
        <strain evidence="1 2">CGMCC 1.12553</strain>
    </source>
</reference>
<gene>
    <name evidence="1" type="ORF">ACFO0N_07330</name>
</gene>
<accession>A0ABD5PA42</accession>
<proteinExistence type="predicted"/>